<dbReference type="Pfam" id="PF00139">
    <property type="entry name" value="Lectin_legB"/>
    <property type="match status" value="1"/>
</dbReference>
<evidence type="ECO:0000256" key="5">
    <source>
        <dbReference type="ARBA" id="ARBA00010217"/>
    </source>
</evidence>
<keyword evidence="14" id="KW-1133">Transmembrane helix</keyword>
<dbReference type="Pfam" id="PF07714">
    <property type="entry name" value="PK_Tyr_Ser-Thr"/>
    <property type="match status" value="1"/>
</dbReference>
<dbReference type="SUPFAM" id="SSF49899">
    <property type="entry name" value="Concanavalin A-like lectins/glucanases"/>
    <property type="match status" value="1"/>
</dbReference>
<dbReference type="EMBL" id="JABFOF010000001">
    <property type="protein sequence ID" value="KAG2410013.1"/>
    <property type="molecule type" value="Genomic_DNA"/>
</dbReference>
<dbReference type="PANTHER" id="PTHR27007">
    <property type="match status" value="1"/>
</dbReference>
<dbReference type="PROSITE" id="PS50011">
    <property type="entry name" value="PROTEIN_KINASE_DOM"/>
    <property type="match status" value="1"/>
</dbReference>
<comment type="subcellular location">
    <subcellularLocation>
        <location evidence="1">Cell membrane</location>
    </subcellularLocation>
    <subcellularLocation>
        <location evidence="2">Membrane</location>
        <topology evidence="2">Single-pass type I membrane protein</topology>
    </subcellularLocation>
</comment>
<evidence type="ECO:0000259" key="19">
    <source>
        <dbReference type="PROSITE" id="PS50011"/>
    </source>
</evidence>
<evidence type="ECO:0000256" key="4">
    <source>
        <dbReference type="ARBA" id="ARBA00008536"/>
    </source>
</evidence>
<feature type="domain" description="Protein kinase" evidence="19">
    <location>
        <begin position="256"/>
        <end position="481"/>
    </location>
</feature>
<dbReference type="GO" id="GO:0004674">
    <property type="term" value="F:protein serine/threonine kinase activity"/>
    <property type="evidence" value="ECO:0007669"/>
    <property type="project" value="UniProtKB-KW"/>
</dbReference>
<dbReference type="InterPro" id="IPR013320">
    <property type="entry name" value="ConA-like_dom_sf"/>
</dbReference>
<keyword evidence="8" id="KW-0808">Transferase</keyword>
<evidence type="ECO:0000256" key="14">
    <source>
        <dbReference type="ARBA" id="ARBA00022989"/>
    </source>
</evidence>
<dbReference type="InterPro" id="IPR019825">
    <property type="entry name" value="Lectin_legB_Mn/Ca_BS"/>
</dbReference>
<evidence type="ECO:0000313" key="21">
    <source>
        <dbReference type="Proteomes" id="UP000743370"/>
    </source>
</evidence>
<dbReference type="Gene3D" id="1.10.510.10">
    <property type="entry name" value="Transferase(Phosphotransferase) domain 1"/>
    <property type="match status" value="1"/>
</dbReference>
<keyword evidence="13" id="KW-0067">ATP-binding</keyword>
<dbReference type="SMART" id="SM00219">
    <property type="entry name" value="TyrKc"/>
    <property type="match status" value="1"/>
</dbReference>
<keyword evidence="9" id="KW-0812">Transmembrane</keyword>
<dbReference type="GO" id="GO:0004713">
    <property type="term" value="F:protein tyrosine kinase activity"/>
    <property type="evidence" value="ECO:0007669"/>
    <property type="project" value="InterPro"/>
</dbReference>
<protein>
    <recommendedName>
        <fullName evidence="6">non-specific serine/threonine protein kinase</fullName>
        <ecNumber evidence="6">2.7.11.1</ecNumber>
    </recommendedName>
</protein>
<evidence type="ECO:0000256" key="2">
    <source>
        <dbReference type="ARBA" id="ARBA00004479"/>
    </source>
</evidence>
<name>A0A8T0LHT1_PHAAN</name>
<evidence type="ECO:0000313" key="20">
    <source>
        <dbReference type="EMBL" id="KAG2410013.1"/>
    </source>
</evidence>
<comment type="similarity">
    <text evidence="3">Belongs to the leguminous lectin family.</text>
</comment>
<evidence type="ECO:0000256" key="18">
    <source>
        <dbReference type="SAM" id="SignalP"/>
    </source>
</evidence>
<evidence type="ECO:0000256" key="15">
    <source>
        <dbReference type="ARBA" id="ARBA00023136"/>
    </source>
</evidence>
<dbReference type="GO" id="GO:0005524">
    <property type="term" value="F:ATP binding"/>
    <property type="evidence" value="ECO:0007669"/>
    <property type="project" value="UniProtKB-KW"/>
</dbReference>
<keyword evidence="10 18" id="KW-0732">Signal</keyword>
<keyword evidence="11" id="KW-0430">Lectin</keyword>
<evidence type="ECO:0000256" key="9">
    <source>
        <dbReference type="ARBA" id="ARBA00022692"/>
    </source>
</evidence>
<keyword evidence="17" id="KW-0325">Glycoprotein</keyword>
<dbReference type="Proteomes" id="UP000743370">
    <property type="component" value="Unassembled WGS sequence"/>
</dbReference>
<keyword evidence="16 20" id="KW-0675">Receptor</keyword>
<comment type="similarity">
    <text evidence="4">In the N-terminal section; belongs to the leguminous lectin family.</text>
</comment>
<dbReference type="CDD" id="cd06899">
    <property type="entry name" value="lectin_legume_LecRK_Arcelin_ConA"/>
    <property type="match status" value="1"/>
</dbReference>
<evidence type="ECO:0000256" key="17">
    <source>
        <dbReference type="ARBA" id="ARBA00023180"/>
    </source>
</evidence>
<sequence>MAASGLLFRIILFILIIAIAITNAHTQSFECPNFSSTCIKHLKLEGSASTSGSAIQLTEENAIYPSKSFGSAGRVTYAERINLRDKSSNEPRDFITNFSFVVSSNQSIYGDGLAFFLASPNLPSTDKLQLRGGSLGVGLTDGDRELFRLGYRFLAVEFDTFRNPWDPVGAHVGININDMDSKIFETWWINMTHRKVCNCSIVYDSRNSILNVSYTGYKLSDGKVRKTTQHLSYSVDIRQELPDSVVVGISAATGRYSEQHALLSWSFSITPPSTADKEKEWKPVMITLKGIGIGAVLFLSLLGMVEISLRMIAKRKEVEVTIISQLRHRNLVKLTGWCHKKKDFLLIYEYMENGSLDSQLFRGESILPWEVRYNIALGLASALLYLQEEWEKSADENLVGEFDVKQMECLLVVGLWCANPDSAYRPAIRQVINASLSRRCETETQIEAIALATKRDGERNIEGKGCASVAIDTIGGHYYRQ</sequence>
<dbReference type="SUPFAM" id="SSF56112">
    <property type="entry name" value="Protein kinase-like (PK-like)"/>
    <property type="match status" value="1"/>
</dbReference>
<comment type="similarity">
    <text evidence="5">In the C-terminal section; belongs to the protein kinase superfamily. Ser/Thr protein kinase family.</text>
</comment>
<evidence type="ECO:0000256" key="1">
    <source>
        <dbReference type="ARBA" id="ARBA00004236"/>
    </source>
</evidence>
<dbReference type="EC" id="2.7.11.1" evidence="6"/>
<keyword evidence="15" id="KW-0472">Membrane</keyword>
<dbReference type="InterPro" id="IPR000719">
    <property type="entry name" value="Prot_kinase_dom"/>
</dbReference>
<feature type="chain" id="PRO_5035726843" description="non-specific serine/threonine protein kinase" evidence="18">
    <location>
        <begin position="27"/>
        <end position="481"/>
    </location>
</feature>
<evidence type="ECO:0000256" key="11">
    <source>
        <dbReference type="ARBA" id="ARBA00022734"/>
    </source>
</evidence>
<dbReference type="InterPro" id="IPR011009">
    <property type="entry name" value="Kinase-like_dom_sf"/>
</dbReference>
<keyword evidence="12" id="KW-0547">Nucleotide-binding</keyword>
<dbReference type="InterPro" id="IPR001220">
    <property type="entry name" value="Legume_lectin_dom"/>
</dbReference>
<keyword evidence="8" id="KW-0723">Serine/threonine-protein kinase</keyword>
<evidence type="ECO:0000256" key="3">
    <source>
        <dbReference type="ARBA" id="ARBA00007606"/>
    </source>
</evidence>
<evidence type="ECO:0000256" key="12">
    <source>
        <dbReference type="ARBA" id="ARBA00022741"/>
    </source>
</evidence>
<dbReference type="GO" id="GO:0051707">
    <property type="term" value="P:response to other organism"/>
    <property type="evidence" value="ECO:0007669"/>
    <property type="project" value="UniProtKB-ARBA"/>
</dbReference>
<evidence type="ECO:0000256" key="13">
    <source>
        <dbReference type="ARBA" id="ARBA00022840"/>
    </source>
</evidence>
<dbReference type="InterPro" id="IPR001245">
    <property type="entry name" value="Ser-Thr/Tyr_kinase_cat_dom"/>
</dbReference>
<evidence type="ECO:0000256" key="8">
    <source>
        <dbReference type="ARBA" id="ARBA00022527"/>
    </source>
</evidence>
<evidence type="ECO:0000256" key="6">
    <source>
        <dbReference type="ARBA" id="ARBA00012513"/>
    </source>
</evidence>
<evidence type="ECO:0000256" key="10">
    <source>
        <dbReference type="ARBA" id="ARBA00022729"/>
    </source>
</evidence>
<dbReference type="InterPro" id="IPR050528">
    <property type="entry name" value="L-type_Lectin-RKs"/>
</dbReference>
<feature type="signal peptide" evidence="18">
    <location>
        <begin position="1"/>
        <end position="26"/>
    </location>
</feature>
<dbReference type="AlphaFoldDB" id="A0A8T0LHT1"/>
<dbReference type="GO" id="GO:0006952">
    <property type="term" value="P:defense response"/>
    <property type="evidence" value="ECO:0007669"/>
    <property type="project" value="UniProtKB-ARBA"/>
</dbReference>
<dbReference type="PROSITE" id="PS00307">
    <property type="entry name" value="LECTIN_LEGUME_BETA"/>
    <property type="match status" value="1"/>
</dbReference>
<dbReference type="Gene3D" id="2.60.120.200">
    <property type="match status" value="1"/>
</dbReference>
<gene>
    <name evidence="20" type="ORF">HKW66_Vig0006780</name>
</gene>
<accession>A0A8T0LHT1</accession>
<evidence type="ECO:0000256" key="7">
    <source>
        <dbReference type="ARBA" id="ARBA00022475"/>
    </source>
</evidence>
<comment type="caution">
    <text evidence="20">The sequence shown here is derived from an EMBL/GenBank/DDBJ whole genome shotgun (WGS) entry which is preliminary data.</text>
</comment>
<proteinExistence type="inferred from homology"/>
<organism evidence="20 21">
    <name type="scientific">Phaseolus angularis</name>
    <name type="common">Azuki bean</name>
    <name type="synonym">Vigna angularis</name>
    <dbReference type="NCBI Taxonomy" id="3914"/>
    <lineage>
        <taxon>Eukaryota</taxon>
        <taxon>Viridiplantae</taxon>
        <taxon>Streptophyta</taxon>
        <taxon>Embryophyta</taxon>
        <taxon>Tracheophyta</taxon>
        <taxon>Spermatophyta</taxon>
        <taxon>Magnoliopsida</taxon>
        <taxon>eudicotyledons</taxon>
        <taxon>Gunneridae</taxon>
        <taxon>Pentapetalae</taxon>
        <taxon>rosids</taxon>
        <taxon>fabids</taxon>
        <taxon>Fabales</taxon>
        <taxon>Fabaceae</taxon>
        <taxon>Papilionoideae</taxon>
        <taxon>50 kb inversion clade</taxon>
        <taxon>NPAAA clade</taxon>
        <taxon>indigoferoid/millettioid clade</taxon>
        <taxon>Phaseoleae</taxon>
        <taxon>Vigna</taxon>
    </lineage>
</organism>
<keyword evidence="7" id="KW-1003">Cell membrane</keyword>
<evidence type="ECO:0000256" key="16">
    <source>
        <dbReference type="ARBA" id="ARBA00023170"/>
    </source>
</evidence>
<reference evidence="20 21" key="1">
    <citation type="submission" date="2020-05" db="EMBL/GenBank/DDBJ databases">
        <title>Vigna angularis (adzuki bean) Var. LongXiaoDou No. 4 denovo assembly.</title>
        <authorList>
            <person name="Xiang H."/>
        </authorList>
    </citation>
    <scope>NUCLEOTIDE SEQUENCE [LARGE SCALE GENOMIC DNA]</scope>
    <source>
        <tissue evidence="20">Leaf</tissue>
    </source>
</reference>
<dbReference type="InterPro" id="IPR020635">
    <property type="entry name" value="Tyr_kinase_cat_dom"/>
</dbReference>
<keyword evidence="8" id="KW-0418">Kinase</keyword>
<dbReference type="GO" id="GO:0005886">
    <property type="term" value="C:plasma membrane"/>
    <property type="evidence" value="ECO:0007669"/>
    <property type="project" value="UniProtKB-SubCell"/>
</dbReference>
<dbReference type="GO" id="GO:0030246">
    <property type="term" value="F:carbohydrate binding"/>
    <property type="evidence" value="ECO:0007669"/>
    <property type="project" value="UniProtKB-KW"/>
</dbReference>